<protein>
    <recommendedName>
        <fullName evidence="4">HTH marR-type domain-containing protein</fullName>
    </recommendedName>
</protein>
<dbReference type="InterPro" id="IPR000835">
    <property type="entry name" value="HTH_MarR-typ"/>
</dbReference>
<dbReference type="KEGG" id="lmoi:VV02_20310"/>
<name>A0A0K1JLP8_9MICO</name>
<dbReference type="PANTHER" id="PTHR33164">
    <property type="entry name" value="TRANSCRIPTIONAL REGULATOR, MARR FAMILY"/>
    <property type="match status" value="1"/>
</dbReference>
<keyword evidence="2" id="KW-0238">DNA-binding</keyword>
<evidence type="ECO:0000259" key="4">
    <source>
        <dbReference type="PROSITE" id="PS50995"/>
    </source>
</evidence>
<evidence type="ECO:0000256" key="2">
    <source>
        <dbReference type="ARBA" id="ARBA00023125"/>
    </source>
</evidence>
<dbReference type="PRINTS" id="PR00598">
    <property type="entry name" value="HTHMARR"/>
</dbReference>
<dbReference type="PROSITE" id="PS01117">
    <property type="entry name" value="HTH_MARR_1"/>
    <property type="match status" value="1"/>
</dbReference>
<dbReference type="SUPFAM" id="SSF46785">
    <property type="entry name" value="Winged helix' DNA-binding domain"/>
    <property type="match status" value="1"/>
</dbReference>
<keyword evidence="6" id="KW-1185">Reference proteome</keyword>
<dbReference type="GO" id="GO:0003700">
    <property type="term" value="F:DNA-binding transcription factor activity"/>
    <property type="evidence" value="ECO:0007669"/>
    <property type="project" value="InterPro"/>
</dbReference>
<dbReference type="EMBL" id="CP011112">
    <property type="protein sequence ID" value="AKU17637.1"/>
    <property type="molecule type" value="Genomic_DNA"/>
</dbReference>
<feature type="domain" description="HTH marR-type" evidence="4">
    <location>
        <begin position="1"/>
        <end position="132"/>
    </location>
</feature>
<dbReference type="PATRIC" id="fig|571913.6.peg.4117"/>
<dbReference type="PANTHER" id="PTHR33164:SF99">
    <property type="entry name" value="MARR FAMILY REGULATORY PROTEIN"/>
    <property type="match status" value="1"/>
</dbReference>
<keyword evidence="3" id="KW-0804">Transcription</keyword>
<proteinExistence type="predicted"/>
<dbReference type="InterPro" id="IPR036388">
    <property type="entry name" value="WH-like_DNA-bd_sf"/>
</dbReference>
<evidence type="ECO:0000256" key="3">
    <source>
        <dbReference type="ARBA" id="ARBA00023163"/>
    </source>
</evidence>
<dbReference type="PROSITE" id="PS50995">
    <property type="entry name" value="HTH_MARR_2"/>
    <property type="match status" value="1"/>
</dbReference>
<keyword evidence="1" id="KW-0805">Transcription regulation</keyword>
<evidence type="ECO:0000256" key="1">
    <source>
        <dbReference type="ARBA" id="ARBA00023015"/>
    </source>
</evidence>
<evidence type="ECO:0000313" key="5">
    <source>
        <dbReference type="EMBL" id="AKU17637.1"/>
    </source>
</evidence>
<dbReference type="SMART" id="SM00347">
    <property type="entry name" value="HTH_MARR"/>
    <property type="match status" value="1"/>
</dbReference>
<dbReference type="GO" id="GO:0006950">
    <property type="term" value="P:response to stress"/>
    <property type="evidence" value="ECO:0007669"/>
    <property type="project" value="TreeGrafter"/>
</dbReference>
<accession>A0A0K1JLP8</accession>
<sequence>MPTADDDHLVEEWRALQGTYFRTSGALERRLEADFGIGLSEFETLDLTDGLMNTTEGSPCAMKDLREVSCLTQSALSRVVDRLEKAGLIERSICDQDRRAMFVRLTSAGVDLHRDAQRVHRELLRDNLAATS</sequence>
<organism evidence="5 6">
    <name type="scientific">Luteipulveratus mongoliensis</name>
    <dbReference type="NCBI Taxonomy" id="571913"/>
    <lineage>
        <taxon>Bacteria</taxon>
        <taxon>Bacillati</taxon>
        <taxon>Actinomycetota</taxon>
        <taxon>Actinomycetes</taxon>
        <taxon>Micrococcales</taxon>
        <taxon>Dermacoccaceae</taxon>
        <taxon>Luteipulveratus</taxon>
    </lineage>
</organism>
<dbReference type="Pfam" id="PF01047">
    <property type="entry name" value="MarR"/>
    <property type="match status" value="1"/>
</dbReference>
<gene>
    <name evidence="5" type="ORF">VV02_20310</name>
</gene>
<dbReference type="STRING" id="571913.VV02_20310"/>
<dbReference type="GO" id="GO:0003677">
    <property type="term" value="F:DNA binding"/>
    <property type="evidence" value="ECO:0007669"/>
    <property type="project" value="UniProtKB-KW"/>
</dbReference>
<dbReference type="Gene3D" id="1.10.10.10">
    <property type="entry name" value="Winged helix-like DNA-binding domain superfamily/Winged helix DNA-binding domain"/>
    <property type="match status" value="1"/>
</dbReference>
<dbReference type="InterPro" id="IPR023187">
    <property type="entry name" value="Tscrpt_reg_MarR-type_CS"/>
</dbReference>
<dbReference type="AlphaFoldDB" id="A0A0K1JLP8"/>
<reference evidence="5 6" key="1">
    <citation type="submission" date="2015-03" db="EMBL/GenBank/DDBJ databases">
        <title>Luteipulveratus halotolerans sp. nov., a novel actinobacterium (Dermacoccaceae) from Sarawak, Malaysia.</title>
        <authorList>
            <person name="Juboi H."/>
            <person name="Basik A."/>
            <person name="Shamsul S.S."/>
            <person name="Arnold P."/>
            <person name="Schmitt E.K."/>
            <person name="Sanglier J.-J."/>
            <person name="Yeo T."/>
        </authorList>
    </citation>
    <scope>NUCLEOTIDE SEQUENCE [LARGE SCALE GENOMIC DNA]</scope>
    <source>
        <strain evidence="5 6">MN07-A0370</strain>
    </source>
</reference>
<dbReference type="OrthoDB" id="8635520at2"/>
<dbReference type="InterPro" id="IPR039422">
    <property type="entry name" value="MarR/SlyA-like"/>
</dbReference>
<dbReference type="Proteomes" id="UP000066480">
    <property type="component" value="Chromosome"/>
</dbReference>
<evidence type="ECO:0000313" key="6">
    <source>
        <dbReference type="Proteomes" id="UP000066480"/>
    </source>
</evidence>
<dbReference type="RefSeq" id="WP_052594469.1">
    <property type="nucleotide sequence ID" value="NZ_CP011112.1"/>
</dbReference>
<dbReference type="InterPro" id="IPR036390">
    <property type="entry name" value="WH_DNA-bd_sf"/>
</dbReference>